<evidence type="ECO:0000313" key="5">
    <source>
        <dbReference type="Proteomes" id="UP000264840"/>
    </source>
</evidence>
<keyword evidence="5" id="KW-1185">Reference proteome</keyword>
<keyword evidence="1" id="KW-0547">Nucleotide-binding</keyword>
<organism evidence="4 5">
    <name type="scientific">Haplochromis burtoni</name>
    <name type="common">Burton's mouthbrooder</name>
    <name type="synonym">Chromis burtoni</name>
    <dbReference type="NCBI Taxonomy" id="8153"/>
    <lineage>
        <taxon>Eukaryota</taxon>
        <taxon>Metazoa</taxon>
        <taxon>Chordata</taxon>
        <taxon>Craniata</taxon>
        <taxon>Vertebrata</taxon>
        <taxon>Euteleostomi</taxon>
        <taxon>Actinopterygii</taxon>
        <taxon>Neopterygii</taxon>
        <taxon>Teleostei</taxon>
        <taxon>Neoteleostei</taxon>
        <taxon>Acanthomorphata</taxon>
        <taxon>Ovalentaria</taxon>
        <taxon>Cichlomorphae</taxon>
        <taxon>Cichliformes</taxon>
        <taxon>Cichlidae</taxon>
        <taxon>African cichlids</taxon>
        <taxon>Pseudocrenilabrinae</taxon>
        <taxon>Haplochromini</taxon>
        <taxon>Haplochromis</taxon>
    </lineage>
</organism>
<evidence type="ECO:0000313" key="4">
    <source>
        <dbReference type="Ensembl" id="ENSHBUP00000034360.1"/>
    </source>
</evidence>
<keyword evidence="3" id="KW-1133">Transmembrane helix</keyword>
<protein>
    <submittedName>
        <fullName evidence="4">Uncharacterized protein</fullName>
    </submittedName>
</protein>
<keyword evidence="3" id="KW-0472">Membrane</keyword>
<dbReference type="GO" id="GO:0005524">
    <property type="term" value="F:ATP binding"/>
    <property type="evidence" value="ECO:0007669"/>
    <property type="project" value="UniProtKB-KW"/>
</dbReference>
<sequence>METTKADSRRNPLATASFFSRVFFWLNPLLELGQKHRLEKGDMYSVLPEDRSETLGEELQRCWNEEVKKASKELRKPQLSRVLIKCYGKSYALAGLFEFFLVCCEYLQLAPVLKQSFMHRSYLRFCAVFWPYYFR</sequence>
<dbReference type="GeneTree" id="ENSGT00940000153931"/>
<dbReference type="PANTHER" id="PTHR24223">
    <property type="entry name" value="ATP-BINDING CASSETTE SUB-FAMILY C"/>
    <property type="match status" value="1"/>
</dbReference>
<name>A0A3Q2XFZ7_HAPBU</name>
<dbReference type="Ensembl" id="ENSHBUT00000029055.1">
    <property type="protein sequence ID" value="ENSHBUP00000034360.1"/>
    <property type="gene ID" value="ENSHBUG00000021844.1"/>
</dbReference>
<dbReference type="GO" id="GO:0005886">
    <property type="term" value="C:plasma membrane"/>
    <property type="evidence" value="ECO:0007669"/>
    <property type="project" value="TreeGrafter"/>
</dbReference>
<dbReference type="Proteomes" id="UP000264840">
    <property type="component" value="Unplaced"/>
</dbReference>
<proteinExistence type="predicted"/>
<dbReference type="InterPro" id="IPR050173">
    <property type="entry name" value="ABC_transporter_C-like"/>
</dbReference>
<reference evidence="4" key="2">
    <citation type="submission" date="2025-09" db="UniProtKB">
        <authorList>
            <consortium name="Ensembl"/>
        </authorList>
    </citation>
    <scope>IDENTIFICATION</scope>
</reference>
<feature type="transmembrane region" description="Helical" evidence="3">
    <location>
        <begin position="91"/>
        <end position="111"/>
    </location>
</feature>
<keyword evidence="3" id="KW-0812">Transmembrane</keyword>
<dbReference type="GO" id="GO:0042626">
    <property type="term" value="F:ATPase-coupled transmembrane transporter activity"/>
    <property type="evidence" value="ECO:0007669"/>
    <property type="project" value="TreeGrafter"/>
</dbReference>
<evidence type="ECO:0000256" key="1">
    <source>
        <dbReference type="ARBA" id="ARBA00022741"/>
    </source>
</evidence>
<accession>A0A3Q2XFZ7</accession>
<dbReference type="AlphaFoldDB" id="A0A3Q2XFZ7"/>
<evidence type="ECO:0000256" key="3">
    <source>
        <dbReference type="SAM" id="Phobius"/>
    </source>
</evidence>
<dbReference type="STRING" id="8153.ENSHBUP00000034360"/>
<evidence type="ECO:0000256" key="2">
    <source>
        <dbReference type="ARBA" id="ARBA00022840"/>
    </source>
</evidence>
<dbReference type="OMA" id="RTFWRES"/>
<dbReference type="PANTHER" id="PTHR24223:SF357">
    <property type="entry name" value="ATP-BINDING CASSETTE SUB-FAMILY C MEMBER 4"/>
    <property type="match status" value="1"/>
</dbReference>
<reference evidence="4" key="1">
    <citation type="submission" date="2025-08" db="UniProtKB">
        <authorList>
            <consortium name="Ensembl"/>
        </authorList>
    </citation>
    <scope>IDENTIFICATION</scope>
</reference>
<keyword evidence="2" id="KW-0067">ATP-binding</keyword>